<proteinExistence type="predicted"/>
<evidence type="ECO:0000313" key="4">
    <source>
        <dbReference type="Proteomes" id="UP001174936"/>
    </source>
</evidence>
<feature type="transmembrane region" description="Helical" evidence="1">
    <location>
        <begin position="75"/>
        <end position="97"/>
    </location>
</feature>
<sequence>MESAVINTFVLCHAACVAARADVDGGGSENATSDSSSKFDELSNNLATDVAPFLALFGEQVTKQYLSESTSFWDYLILALAPLGIITTVVSVIRVCGPKWLRSFVGRSQE</sequence>
<dbReference type="AlphaFoldDB" id="A0AA39XXK2"/>
<feature type="chain" id="PRO_5041306760" evidence="2">
    <location>
        <begin position="20"/>
        <end position="110"/>
    </location>
</feature>
<keyword evidence="1" id="KW-0472">Membrane</keyword>
<evidence type="ECO:0000313" key="3">
    <source>
        <dbReference type="EMBL" id="KAK0642093.1"/>
    </source>
</evidence>
<feature type="non-terminal residue" evidence="3">
    <location>
        <position position="110"/>
    </location>
</feature>
<keyword evidence="1" id="KW-0812">Transmembrane</keyword>
<evidence type="ECO:0000256" key="2">
    <source>
        <dbReference type="SAM" id="SignalP"/>
    </source>
</evidence>
<keyword evidence="1" id="KW-1133">Transmembrane helix</keyword>
<organism evidence="3 4">
    <name type="scientific">Cercophora newfieldiana</name>
    <dbReference type="NCBI Taxonomy" id="92897"/>
    <lineage>
        <taxon>Eukaryota</taxon>
        <taxon>Fungi</taxon>
        <taxon>Dikarya</taxon>
        <taxon>Ascomycota</taxon>
        <taxon>Pezizomycotina</taxon>
        <taxon>Sordariomycetes</taxon>
        <taxon>Sordariomycetidae</taxon>
        <taxon>Sordariales</taxon>
        <taxon>Lasiosphaeriaceae</taxon>
        <taxon>Cercophora</taxon>
    </lineage>
</organism>
<evidence type="ECO:0000256" key="1">
    <source>
        <dbReference type="SAM" id="Phobius"/>
    </source>
</evidence>
<comment type="caution">
    <text evidence="3">The sequence shown here is derived from an EMBL/GenBank/DDBJ whole genome shotgun (WGS) entry which is preliminary data.</text>
</comment>
<protein>
    <submittedName>
        <fullName evidence="3">Uncharacterized protein</fullName>
    </submittedName>
</protein>
<accession>A0AA39XXK2</accession>
<name>A0AA39XXK2_9PEZI</name>
<dbReference type="Proteomes" id="UP001174936">
    <property type="component" value="Unassembled WGS sequence"/>
</dbReference>
<dbReference type="EMBL" id="JAULSV010000006">
    <property type="protein sequence ID" value="KAK0642093.1"/>
    <property type="molecule type" value="Genomic_DNA"/>
</dbReference>
<keyword evidence="2" id="KW-0732">Signal</keyword>
<feature type="signal peptide" evidence="2">
    <location>
        <begin position="1"/>
        <end position="19"/>
    </location>
</feature>
<gene>
    <name evidence="3" type="ORF">B0T16DRAFT_336552</name>
</gene>
<keyword evidence="4" id="KW-1185">Reference proteome</keyword>
<reference evidence="3" key="1">
    <citation type="submission" date="2023-06" db="EMBL/GenBank/DDBJ databases">
        <title>Genome-scale phylogeny and comparative genomics of the fungal order Sordariales.</title>
        <authorList>
            <consortium name="Lawrence Berkeley National Laboratory"/>
            <person name="Hensen N."/>
            <person name="Bonometti L."/>
            <person name="Westerberg I."/>
            <person name="Brannstrom I.O."/>
            <person name="Guillou S."/>
            <person name="Cros-Aarteil S."/>
            <person name="Calhoun S."/>
            <person name="Haridas S."/>
            <person name="Kuo A."/>
            <person name="Mondo S."/>
            <person name="Pangilinan J."/>
            <person name="Riley R."/>
            <person name="Labutti K."/>
            <person name="Andreopoulos B."/>
            <person name="Lipzen A."/>
            <person name="Chen C."/>
            <person name="Yanf M."/>
            <person name="Daum C."/>
            <person name="Ng V."/>
            <person name="Clum A."/>
            <person name="Steindorff A."/>
            <person name="Ohm R."/>
            <person name="Martin F."/>
            <person name="Silar P."/>
            <person name="Natvig D."/>
            <person name="Lalanne C."/>
            <person name="Gautier V."/>
            <person name="Ament-Velasquez S.L."/>
            <person name="Kruys A."/>
            <person name="Hutchinson M.I."/>
            <person name="Powell A.J."/>
            <person name="Barry K."/>
            <person name="Miller A.N."/>
            <person name="Grigoriev I.V."/>
            <person name="Debuchy R."/>
            <person name="Gladieux P."/>
            <person name="Thoren M.H."/>
            <person name="Johannesson H."/>
        </authorList>
    </citation>
    <scope>NUCLEOTIDE SEQUENCE</scope>
    <source>
        <strain evidence="3">SMH2532-1</strain>
    </source>
</reference>